<keyword evidence="1" id="KW-1133">Transmembrane helix</keyword>
<keyword evidence="1" id="KW-0472">Membrane</keyword>
<dbReference type="SUPFAM" id="SSF82171">
    <property type="entry name" value="DPP6 N-terminal domain-like"/>
    <property type="match status" value="1"/>
</dbReference>
<dbReference type="SUPFAM" id="SSF101908">
    <property type="entry name" value="Putative isomerase YbhE"/>
    <property type="match status" value="1"/>
</dbReference>
<dbReference type="Pfam" id="PF08309">
    <property type="entry name" value="LVIVD"/>
    <property type="match status" value="2"/>
</dbReference>
<evidence type="ECO:0000256" key="1">
    <source>
        <dbReference type="SAM" id="Phobius"/>
    </source>
</evidence>
<feature type="transmembrane region" description="Helical" evidence="1">
    <location>
        <begin position="1111"/>
        <end position="1132"/>
    </location>
</feature>
<dbReference type="InterPro" id="IPR015919">
    <property type="entry name" value="Cadherin-like_sf"/>
</dbReference>
<dbReference type="GO" id="GO:0005509">
    <property type="term" value="F:calcium ion binding"/>
    <property type="evidence" value="ECO:0007669"/>
    <property type="project" value="InterPro"/>
</dbReference>
<dbReference type="Proteomes" id="UP000009168">
    <property type="component" value="Unassembled WGS sequence"/>
</dbReference>
<evidence type="ECO:0000313" key="4">
    <source>
        <dbReference type="Proteomes" id="UP000009168"/>
    </source>
</evidence>
<dbReference type="EMBL" id="GG662372">
    <property type="protein sequence ID" value="EAS05373.2"/>
    <property type="molecule type" value="Genomic_DNA"/>
</dbReference>
<dbReference type="InParanoid" id="Q24C65"/>
<dbReference type="OrthoDB" id="327717at2759"/>
<keyword evidence="4" id="KW-1185">Reference proteome</keyword>
<name>Q24C65_TETTS</name>
<proteinExistence type="predicted"/>
<organism evidence="3 4">
    <name type="scientific">Tetrahymena thermophila (strain SB210)</name>
    <dbReference type="NCBI Taxonomy" id="312017"/>
    <lineage>
        <taxon>Eukaryota</taxon>
        <taxon>Sar</taxon>
        <taxon>Alveolata</taxon>
        <taxon>Ciliophora</taxon>
        <taxon>Intramacronucleata</taxon>
        <taxon>Oligohymenophorea</taxon>
        <taxon>Hymenostomatida</taxon>
        <taxon>Tetrahymenina</taxon>
        <taxon>Tetrahymenidae</taxon>
        <taxon>Tetrahymena</taxon>
    </lineage>
</organism>
<keyword evidence="1" id="KW-0812">Transmembrane</keyword>
<gene>
    <name evidence="3" type="ORF">TTHERM_00697060</name>
</gene>
<sequence length="1640" mass="187863">MKLNQILLQILISFSIIKQLFSQILNEANLLLLSASPISIVELKQYQSGAGFHIALTPDNNYAFLSCLTGGFLVFNVSNPFNPSLIIQVKGYDVRYIALDSQYAYVVDDIAGLSIYNIQNINQINIVGQMSFSQPIQSALKLKKSDTLLVIGNGIMFSVDVSEKTQPKILSQSGTSNSACYDIIANKEETFAFASQGQFGVGIYNISNLNKIQQIILQTPNWIVYQTALHQDEDILYVVDGWYGLYYADISSVTSPNPPSTLQLVFNVIVQYPGFVISGAILSSDKKYLVFAIKSVGFKIYDISSQPTMKKNPQIVYQLDGSYLMKSFVFSSNNNYFLINNGLELVIHKQVTPNLNRDFPNIFNSFQSTLTFLGIEFWPYHLHIFQDGKTAAVNVGLIGTKLYDISDIDHPVWLSTIKSQGGTSQDYVYAQPSNENILFVGGSQLGVHIYDITDKKNPNLITTYAPNPNLQNNSDGFDMNEDRSIVIIGNSEFGIGLADFRDYKNPKKYSNLPSLLSSNVKKVKLSKNSKYAYLASLEVGLIILDISDPYQPKMASAVFQMAGETVKLSSDENYAYLSNGFTGITIINIQNPFQPFIVSSIPVDGWAIDSFTMFNEKYIIACTAEKGQVVAIDISQKDKPHILAKFSILDEHSFSIASTPNYSAAIFIGAKGMRILPLDTHTYIHSQYIEILSNINSSQKQRDMNIGEALKVGSTIQITFASVYTEREIIYENAFNYQNYEIKNLPQYMQFNSIQQQLIIKVDKDQVSSNKLGENIVLLQLSIQITYQQIMAIHPVIQLNLALGIIQCLIQANFLNQQQFLNLSFDPSRPFYLDFYTFLNIPKTQFEPIDQQIQNGIQNLLKYSRILYPIKFFVTSSLIINKNTKLDQVIETPSQSVSVLFTILPKQGQSKPNGAFIKKSFQGVLASFSDSQDQLKLEGSLQNVNIILNQNIQVANLTALEDIQISYTISDGSNFDINSQDSLLNLTFIALNKPVVLNKNIQDQLNNQFSKSGMYVAEQFNFKLDSQTFVDLDSYNNDLIYSAYFVHSNSLEPITETSDKIQFNPRQATFIGIIPQSELFNTYRIRVVASDGYTFAQDEFVMDFRLMPLGLIVQLLFQIIGPIIGVLGLWRYRSFFYRLLMKKQYSYMKEHAYIGEEYRKKIVLMSSIQSDFQKIWKIYKKQNKDYKKKIWESYNQKKAEFLEDLIMELEKIYNQKQKEYPYIQEQEFIFPFSRLNYILQVYILDIYLKLPQNQPVLKGFESLKKKSIQQLKNQKNWYRKYVRINIDSNWKAKKREFETSQNQSQSIHIFDAKDHVNQTQAAISLNVPNQNPFPKVEFLDDLINKDLEECKIICDKNLLKELITFEVYGIIVKQPFRFSPSRGESLHLLSSDLISVNAYIKDKGSCQCIKRCLEIDYKPIGLYHNSPLPSWLECDIIDDVIYLWGTPTNKDIGTVQLRISDLFGFTVMQFDLDIQHKDEQDNPIKKLTSERNIKIQMRQNNLRMPNSNVSNKNQKKSVLEIYSYANSEVNFKQYHKNSEQHQVKFSDNKSEKDENHEILSFEMLSQNNVNDIRSFEYVPSQNKQKTTIQQLIFNKSQAGDDDEEDKKMQLKQYITITNNLETKENQSNQVFQEDKQLQNM</sequence>
<feature type="chain" id="PRO_5004202250" evidence="2">
    <location>
        <begin position="23"/>
        <end position="1640"/>
    </location>
</feature>
<dbReference type="GO" id="GO:0016020">
    <property type="term" value="C:membrane"/>
    <property type="evidence" value="ECO:0007669"/>
    <property type="project" value="InterPro"/>
</dbReference>
<dbReference type="KEGG" id="tet:TTHERM_00697060"/>
<dbReference type="SUPFAM" id="SSF49313">
    <property type="entry name" value="Cadherin-like"/>
    <property type="match status" value="1"/>
</dbReference>
<dbReference type="InterPro" id="IPR013211">
    <property type="entry name" value="LVIVD"/>
</dbReference>
<feature type="signal peptide" evidence="2">
    <location>
        <begin position="1"/>
        <end position="22"/>
    </location>
</feature>
<evidence type="ECO:0000313" key="3">
    <source>
        <dbReference type="EMBL" id="EAS05373.2"/>
    </source>
</evidence>
<keyword evidence="2" id="KW-0732">Signal</keyword>
<accession>Q24C65</accession>
<dbReference type="RefSeq" id="XP_001025618.2">
    <property type="nucleotide sequence ID" value="XM_001025618.2"/>
</dbReference>
<evidence type="ECO:0000256" key="2">
    <source>
        <dbReference type="SAM" id="SignalP"/>
    </source>
</evidence>
<dbReference type="GeneID" id="7840931"/>
<reference evidence="4" key="1">
    <citation type="journal article" date="2006" name="PLoS Biol.">
        <title>Macronuclear genome sequence of the ciliate Tetrahymena thermophila, a model eukaryote.</title>
        <authorList>
            <person name="Eisen J.A."/>
            <person name="Coyne R.S."/>
            <person name="Wu M."/>
            <person name="Wu D."/>
            <person name="Thiagarajan M."/>
            <person name="Wortman J.R."/>
            <person name="Badger J.H."/>
            <person name="Ren Q."/>
            <person name="Amedeo P."/>
            <person name="Jones K.M."/>
            <person name="Tallon L.J."/>
            <person name="Delcher A.L."/>
            <person name="Salzberg S.L."/>
            <person name="Silva J.C."/>
            <person name="Haas B.J."/>
            <person name="Majoros W.H."/>
            <person name="Farzad M."/>
            <person name="Carlton J.M."/>
            <person name="Smith R.K. Jr."/>
            <person name="Garg J."/>
            <person name="Pearlman R.E."/>
            <person name="Karrer K.M."/>
            <person name="Sun L."/>
            <person name="Manning G."/>
            <person name="Elde N.C."/>
            <person name="Turkewitz A.P."/>
            <person name="Asai D.J."/>
            <person name="Wilkes D.E."/>
            <person name="Wang Y."/>
            <person name="Cai H."/>
            <person name="Collins K."/>
            <person name="Stewart B.A."/>
            <person name="Lee S.R."/>
            <person name="Wilamowska K."/>
            <person name="Weinberg Z."/>
            <person name="Ruzzo W.L."/>
            <person name="Wloga D."/>
            <person name="Gaertig J."/>
            <person name="Frankel J."/>
            <person name="Tsao C.-C."/>
            <person name="Gorovsky M.A."/>
            <person name="Keeling P.J."/>
            <person name="Waller R.F."/>
            <person name="Patron N.J."/>
            <person name="Cherry J.M."/>
            <person name="Stover N.A."/>
            <person name="Krieger C.J."/>
            <person name="del Toro C."/>
            <person name="Ryder H.F."/>
            <person name="Williamson S.C."/>
            <person name="Barbeau R.A."/>
            <person name="Hamilton E.P."/>
            <person name="Orias E."/>
        </authorList>
    </citation>
    <scope>NUCLEOTIDE SEQUENCE [LARGE SCALE GENOMIC DNA]</scope>
    <source>
        <strain evidence="4">SB210</strain>
    </source>
</reference>
<dbReference type="HOGENOM" id="CLU_000949_0_0_1"/>
<protein>
    <submittedName>
        <fullName evidence="3">MFS transporter</fullName>
    </submittedName>
</protein>